<evidence type="ECO:0000256" key="2">
    <source>
        <dbReference type="ARBA" id="ARBA00004496"/>
    </source>
</evidence>
<protein>
    <recommendedName>
        <fullName evidence="5">DNA damage-inducible protein 1</fullName>
    </recommendedName>
</protein>
<evidence type="ECO:0000256" key="4">
    <source>
        <dbReference type="ARBA" id="ARBA00011128"/>
    </source>
</evidence>
<keyword evidence="8" id="KW-0645">Protease</keyword>
<comment type="subcellular location">
    <subcellularLocation>
        <location evidence="2">Cytoplasm</location>
    </subcellularLocation>
</comment>
<comment type="caution">
    <text evidence="15">The sequence shown here is derived from an EMBL/GenBank/DDBJ whole genome shotgun (WGS) entry which is preliminary data.</text>
</comment>
<dbReference type="Pfam" id="PF00627">
    <property type="entry name" value="UBA"/>
    <property type="match status" value="1"/>
</dbReference>
<dbReference type="Pfam" id="PF00240">
    <property type="entry name" value="ubiquitin"/>
    <property type="match status" value="1"/>
</dbReference>
<keyword evidence="10" id="KW-0378">Hydrolase</keyword>
<evidence type="ECO:0000256" key="5">
    <source>
        <dbReference type="ARBA" id="ARBA00021491"/>
    </source>
</evidence>
<dbReference type="Pfam" id="PF24669">
    <property type="entry name" value="Ddi2_HDD"/>
    <property type="match status" value="1"/>
</dbReference>
<evidence type="ECO:0000256" key="12">
    <source>
        <dbReference type="SAM" id="MobiDB-lite"/>
    </source>
</evidence>
<feature type="compositionally biased region" description="Low complexity" evidence="12">
    <location>
        <begin position="506"/>
        <end position="521"/>
    </location>
</feature>
<gene>
    <name evidence="15" type="ORF">T310_0085</name>
</gene>
<dbReference type="PROSITE" id="PS50030">
    <property type="entry name" value="UBA"/>
    <property type="match status" value="1"/>
</dbReference>
<feature type="region of interest" description="Disordered" evidence="12">
    <location>
        <begin position="1"/>
        <end position="26"/>
    </location>
</feature>
<dbReference type="PROSITE" id="PS50053">
    <property type="entry name" value="UBIQUITIN_2"/>
    <property type="match status" value="1"/>
</dbReference>
<dbReference type="PANTHER" id="PTHR15397">
    <property type="entry name" value="SODIUM-GLUCOSE COTRANSPORTER REGULATORY PROTEIN -RELATED"/>
    <property type="match status" value="1"/>
</dbReference>
<comment type="similarity">
    <text evidence="3">Belongs to the DDI1 family.</text>
</comment>
<dbReference type="AlphaFoldDB" id="A0A0F4Z5U6"/>
<evidence type="ECO:0000256" key="7">
    <source>
        <dbReference type="ARBA" id="ARBA00022490"/>
    </source>
</evidence>
<dbReference type="InterPro" id="IPR057273">
    <property type="entry name" value="Ddi1/2_HDD"/>
</dbReference>
<evidence type="ECO:0000256" key="11">
    <source>
        <dbReference type="ARBA" id="ARBA00022927"/>
    </source>
</evidence>
<dbReference type="InterPro" id="IPR009060">
    <property type="entry name" value="UBA-like_sf"/>
</dbReference>
<evidence type="ECO:0000256" key="10">
    <source>
        <dbReference type="ARBA" id="ARBA00022801"/>
    </source>
</evidence>
<proteinExistence type="inferred from homology"/>
<dbReference type="EMBL" id="LASV01000007">
    <property type="protein sequence ID" value="KKA25882.1"/>
    <property type="molecule type" value="Genomic_DNA"/>
</dbReference>
<dbReference type="GO" id="GO:0005737">
    <property type="term" value="C:cytoplasm"/>
    <property type="evidence" value="ECO:0007669"/>
    <property type="project" value="UniProtKB-SubCell"/>
</dbReference>
<evidence type="ECO:0000256" key="9">
    <source>
        <dbReference type="ARBA" id="ARBA00022750"/>
    </source>
</evidence>
<feature type="region of interest" description="Disordered" evidence="12">
    <location>
        <begin position="500"/>
        <end position="532"/>
    </location>
</feature>
<dbReference type="SMART" id="SM00213">
    <property type="entry name" value="UBQ"/>
    <property type="match status" value="1"/>
</dbReference>
<feature type="compositionally biased region" description="Polar residues" evidence="12">
    <location>
        <begin position="563"/>
        <end position="581"/>
    </location>
</feature>
<accession>A0A0F4Z5U6</accession>
<sequence length="661" mass="71478">MPACLPAETENLSRNASPGMNKKGAAGAVVRRRLRRGYGCSLEFDVIPRWSPVGPKSPSIGSKADVAGIRTAAGCGLTLPHRRRAHSRPSSSSVCPPTLPASQDALFSGSLLAPTFPDLRGPPAFACSSLLAIPTAFYAALAYVANAPHRQIASVTRFVAWFLDGDNYKRRITVSVIKPDQSDADIISLDVGGDMTLELLKAIIESESGIPPANQRLVYNNQLLNNDAQTLEQVGIGEGDMLGCHVGTRGQQPGARSLGGGAGANAAAQQALARRQQMTPDYETLRLHILGDPRVMETVRRQNPELAQAADDPQRFRDVLLAQQRREAELEAEKEARIAMLNADPFNADNQREIEEIIRQQQVTENLHNAMEHHPESFGRVTMLYIPVEVNGHPIKAFVDSGAQVTIMSPECASACNIMRLVDRRYGGIAKGVGTATIIGRVHSAQIKIGTCIDLKKGALVIQDEAVPFLGEADIPKQFQDEFEDEPLIHGADGAQIGARSGAVTSPAANSQQQGAASSQATPGPSSRWPQDSISRITELGFTREEAIRALDAAGGDLDDGNEQSSVESETSFPHFTATVTSGGGAKEKCILRYMGSLTSQQRPNRPHTQRNMIHQLHEVVRSEPGRRAFEEFVVGERWKKKGVKGQKKESMPMPTIELQP</sequence>
<feature type="domain" description="UBA" evidence="13">
    <location>
        <begin position="528"/>
        <end position="559"/>
    </location>
</feature>
<dbReference type="GO" id="GO:0006508">
    <property type="term" value="P:proteolysis"/>
    <property type="evidence" value="ECO:0007669"/>
    <property type="project" value="UniProtKB-KW"/>
</dbReference>
<dbReference type="Proteomes" id="UP000053958">
    <property type="component" value="Unassembled WGS sequence"/>
</dbReference>
<dbReference type="GO" id="GO:0004190">
    <property type="term" value="F:aspartic-type endopeptidase activity"/>
    <property type="evidence" value="ECO:0007669"/>
    <property type="project" value="UniProtKB-KW"/>
</dbReference>
<dbReference type="InterPro" id="IPR000626">
    <property type="entry name" value="Ubiquitin-like_dom"/>
</dbReference>
<dbReference type="InterPro" id="IPR021109">
    <property type="entry name" value="Peptidase_aspartic_dom_sf"/>
</dbReference>
<dbReference type="InterPro" id="IPR029071">
    <property type="entry name" value="Ubiquitin-like_domsf"/>
</dbReference>
<keyword evidence="6" id="KW-0813">Transport</keyword>
<dbReference type="CDD" id="cd01796">
    <property type="entry name" value="Ubl_Ddi1_like"/>
    <property type="match status" value="1"/>
</dbReference>
<dbReference type="MEROPS" id="A28.A06"/>
<dbReference type="SUPFAM" id="SSF46934">
    <property type="entry name" value="UBA-like"/>
    <property type="match status" value="1"/>
</dbReference>
<feature type="compositionally biased region" description="Polar residues" evidence="12">
    <location>
        <begin position="522"/>
        <end position="532"/>
    </location>
</feature>
<dbReference type="SUPFAM" id="SSF54236">
    <property type="entry name" value="Ubiquitin-like"/>
    <property type="match status" value="1"/>
</dbReference>
<evidence type="ECO:0000313" key="16">
    <source>
        <dbReference type="Proteomes" id="UP000053958"/>
    </source>
</evidence>
<evidence type="ECO:0000256" key="8">
    <source>
        <dbReference type="ARBA" id="ARBA00022670"/>
    </source>
</evidence>
<evidence type="ECO:0000256" key="1">
    <source>
        <dbReference type="ARBA" id="ARBA00003231"/>
    </source>
</evidence>
<dbReference type="SUPFAM" id="SSF50630">
    <property type="entry name" value="Acid proteases"/>
    <property type="match status" value="1"/>
</dbReference>
<dbReference type="Pfam" id="PF09668">
    <property type="entry name" value="Asp_protease"/>
    <property type="match status" value="1"/>
</dbReference>
<evidence type="ECO:0000313" key="15">
    <source>
        <dbReference type="EMBL" id="KKA25882.1"/>
    </source>
</evidence>
<keyword evidence="7" id="KW-0963">Cytoplasm</keyword>
<dbReference type="Gene3D" id="2.40.70.10">
    <property type="entry name" value="Acid Proteases"/>
    <property type="match status" value="1"/>
</dbReference>
<name>A0A0F4Z5U6_RASE3</name>
<evidence type="ECO:0000256" key="6">
    <source>
        <dbReference type="ARBA" id="ARBA00022448"/>
    </source>
</evidence>
<feature type="region of interest" description="Disordered" evidence="12">
    <location>
        <begin position="555"/>
        <end position="582"/>
    </location>
</feature>
<comment type="subunit">
    <text evidence="4">Binds ubiquitin and polyubiquitinated proteins.</text>
</comment>
<dbReference type="GO" id="GO:0015031">
    <property type="term" value="P:protein transport"/>
    <property type="evidence" value="ECO:0007669"/>
    <property type="project" value="UniProtKB-KW"/>
</dbReference>
<dbReference type="RefSeq" id="XP_013332494.1">
    <property type="nucleotide sequence ID" value="XM_013477040.1"/>
</dbReference>
<keyword evidence="16" id="KW-1185">Reference proteome</keyword>
<evidence type="ECO:0000259" key="13">
    <source>
        <dbReference type="PROSITE" id="PS50030"/>
    </source>
</evidence>
<dbReference type="Gene3D" id="1.10.8.10">
    <property type="entry name" value="DNA helicase RuvA subunit, C-terminal domain"/>
    <property type="match status" value="1"/>
</dbReference>
<feature type="region of interest" description="Disordered" evidence="12">
    <location>
        <begin position="641"/>
        <end position="661"/>
    </location>
</feature>
<dbReference type="PANTHER" id="PTHR15397:SF3">
    <property type="entry name" value="DNA DAMAGE INDUCIBLE 1 HOMOLOG 2"/>
    <property type="match status" value="1"/>
</dbReference>
<reference evidence="15 16" key="1">
    <citation type="submission" date="2015-04" db="EMBL/GenBank/DDBJ databases">
        <authorList>
            <person name="Heijne W.H."/>
            <person name="Fedorova N.D."/>
            <person name="Nierman W.C."/>
            <person name="Vollebregt A.W."/>
            <person name="Zhao Z."/>
            <person name="Wu L."/>
            <person name="Kumar M."/>
            <person name="Stam H."/>
            <person name="van den Berg M.A."/>
            <person name="Pel H.J."/>
        </authorList>
    </citation>
    <scope>NUCLEOTIDE SEQUENCE [LARGE SCALE GENOMIC DNA]</scope>
    <source>
        <strain evidence="15 16">CBS 393.64</strain>
    </source>
</reference>
<dbReference type="STRING" id="1408163.A0A0F4Z5U6"/>
<dbReference type="InterPro" id="IPR015940">
    <property type="entry name" value="UBA"/>
</dbReference>
<dbReference type="CDD" id="cd05479">
    <property type="entry name" value="RP_DDI"/>
    <property type="match status" value="1"/>
</dbReference>
<keyword evidence="9" id="KW-0064">Aspartyl protease</keyword>
<dbReference type="Gene3D" id="3.10.20.90">
    <property type="entry name" value="Phosphatidylinositol 3-kinase Catalytic Subunit, Chain A, domain 1"/>
    <property type="match status" value="1"/>
</dbReference>
<keyword evidence="11" id="KW-0653">Protein transport</keyword>
<dbReference type="OrthoDB" id="1047367at2759"/>
<organism evidence="15 16">
    <name type="scientific">Rasamsonia emersonii (strain ATCC 16479 / CBS 393.64 / IMI 116815)</name>
    <dbReference type="NCBI Taxonomy" id="1408163"/>
    <lineage>
        <taxon>Eukaryota</taxon>
        <taxon>Fungi</taxon>
        <taxon>Dikarya</taxon>
        <taxon>Ascomycota</taxon>
        <taxon>Pezizomycotina</taxon>
        <taxon>Eurotiomycetes</taxon>
        <taxon>Eurotiomycetidae</taxon>
        <taxon>Eurotiales</taxon>
        <taxon>Trichocomaceae</taxon>
        <taxon>Rasamsonia</taxon>
    </lineage>
</organism>
<evidence type="ECO:0000256" key="3">
    <source>
        <dbReference type="ARBA" id="ARBA00009136"/>
    </source>
</evidence>
<dbReference type="InterPro" id="IPR019103">
    <property type="entry name" value="Peptidase_aspartic_DDI1-type"/>
</dbReference>
<dbReference type="GeneID" id="25312149"/>
<dbReference type="InterPro" id="IPR033882">
    <property type="entry name" value="DDI1_N"/>
</dbReference>
<feature type="domain" description="Ubiquitin-like" evidence="14">
    <location>
        <begin position="172"/>
        <end position="251"/>
    </location>
</feature>
<evidence type="ECO:0000259" key="14">
    <source>
        <dbReference type="PROSITE" id="PS50053"/>
    </source>
</evidence>
<comment type="function">
    <text evidence="1">Probable aspartic protease. May be involved in the regulation of exocytosis. Acts as a linker between the 19S proteasome and polyubiquitinated proteins via UBA domain interactions with ubiquitin for their subsequent degradation. Required for S-phase checkpoint control.</text>
</comment>